<comment type="caution">
    <text evidence="1">The sequence shown here is derived from an EMBL/GenBank/DDBJ whole genome shotgun (WGS) entry which is preliminary data.</text>
</comment>
<reference evidence="1 2" key="1">
    <citation type="submission" date="2015-03" db="EMBL/GenBank/DDBJ databases">
        <authorList>
            <person name="Morales-Cruz A."/>
            <person name="Amrine K.C."/>
            <person name="Cantu D."/>
        </authorList>
    </citation>
    <scope>NUCLEOTIDE SEQUENCE [LARGE SCALE GENOMIC DNA]</scope>
    <source>
        <strain evidence="1">DS831</strain>
    </source>
</reference>
<evidence type="ECO:0000313" key="2">
    <source>
        <dbReference type="Proteomes" id="UP000034182"/>
    </source>
</evidence>
<gene>
    <name evidence="1" type="ORF">UCDDS831_g01792</name>
</gene>
<dbReference type="Proteomes" id="UP000034182">
    <property type="component" value="Unassembled WGS sequence"/>
</dbReference>
<proteinExistence type="predicted"/>
<dbReference type="AlphaFoldDB" id="A0A0G2GRI7"/>
<dbReference type="EMBL" id="LAQI01000034">
    <property type="protein sequence ID" value="KKY25943.1"/>
    <property type="molecule type" value="Genomic_DNA"/>
</dbReference>
<accession>A0A0G2GRI7</accession>
<organism evidence="1 2">
    <name type="scientific">Diplodia seriata</name>
    <dbReference type="NCBI Taxonomy" id="420778"/>
    <lineage>
        <taxon>Eukaryota</taxon>
        <taxon>Fungi</taxon>
        <taxon>Dikarya</taxon>
        <taxon>Ascomycota</taxon>
        <taxon>Pezizomycotina</taxon>
        <taxon>Dothideomycetes</taxon>
        <taxon>Dothideomycetes incertae sedis</taxon>
        <taxon>Botryosphaeriales</taxon>
        <taxon>Botryosphaeriaceae</taxon>
        <taxon>Diplodia</taxon>
    </lineage>
</organism>
<protein>
    <submittedName>
        <fullName evidence="1">Putative alpha beta</fullName>
    </submittedName>
</protein>
<evidence type="ECO:0000313" key="1">
    <source>
        <dbReference type="EMBL" id="KKY25943.1"/>
    </source>
</evidence>
<reference evidence="1 2" key="2">
    <citation type="submission" date="2015-05" db="EMBL/GenBank/DDBJ databases">
        <title>Distinctive expansion of gene families associated with plant cell wall degradation and secondary metabolism in the genomes of grapevine trunk pathogens.</title>
        <authorList>
            <person name="Lawrence D.P."/>
            <person name="Travadon R."/>
            <person name="Rolshausen P.E."/>
            <person name="Baumgartner K."/>
        </authorList>
    </citation>
    <scope>NUCLEOTIDE SEQUENCE [LARGE SCALE GENOMIC DNA]</scope>
    <source>
        <strain evidence="1">DS831</strain>
    </source>
</reference>
<sequence length="246" mass="27520">MPTPGILYVGAAIKDPVLDDATFNKWYDDSHVPEMLALRNGPPAAFRYRNADPTRPFPYLVLYVLPDIAWADSDELKGAKMTHDELPGGRSHFDLIDFDVRQYEKIQTFEGQLPKDGRAGKCVIAVAMEPAAASADADDPEHDLDAWYRLQHLDMLSTVKGYRRSTRYKLRSAMPQTADAAAKKLGVEELPRYLALHEYDSEDVPAEQIKLAVNTEWSKKVIGGARAFVRDVWVLTLEAGDATTKL</sequence>
<name>A0A0G2GRI7_9PEZI</name>